<dbReference type="InterPro" id="IPR000515">
    <property type="entry name" value="MetI-like"/>
</dbReference>
<proteinExistence type="inferred from homology"/>
<reference evidence="9" key="2">
    <citation type="journal article" date="2021" name="PeerJ">
        <title>Extensive microbial diversity within the chicken gut microbiome revealed by metagenomics and culture.</title>
        <authorList>
            <person name="Gilroy R."/>
            <person name="Ravi A."/>
            <person name="Getino M."/>
            <person name="Pursley I."/>
            <person name="Horton D.L."/>
            <person name="Alikhan N.F."/>
            <person name="Baker D."/>
            <person name="Gharbi K."/>
            <person name="Hall N."/>
            <person name="Watson M."/>
            <person name="Adriaenssens E.M."/>
            <person name="Foster-Nyarko E."/>
            <person name="Jarju S."/>
            <person name="Secka A."/>
            <person name="Antonio M."/>
            <person name="Oren A."/>
            <person name="Chaudhuri R.R."/>
            <person name="La Ragione R."/>
            <person name="Hildebrand F."/>
            <person name="Pallen M.J."/>
        </authorList>
    </citation>
    <scope>NUCLEOTIDE SEQUENCE</scope>
    <source>
        <strain evidence="9">13766</strain>
    </source>
</reference>
<evidence type="ECO:0000313" key="9">
    <source>
        <dbReference type="EMBL" id="HIS92070.1"/>
    </source>
</evidence>
<keyword evidence="5 7" id="KW-1133">Transmembrane helix</keyword>
<evidence type="ECO:0000256" key="6">
    <source>
        <dbReference type="ARBA" id="ARBA00023136"/>
    </source>
</evidence>
<feature type="transmembrane region" description="Helical" evidence="7">
    <location>
        <begin position="79"/>
        <end position="98"/>
    </location>
</feature>
<evidence type="ECO:0000256" key="4">
    <source>
        <dbReference type="ARBA" id="ARBA00022692"/>
    </source>
</evidence>
<dbReference type="Gene3D" id="1.10.3720.10">
    <property type="entry name" value="MetI-like"/>
    <property type="match status" value="1"/>
</dbReference>
<feature type="transmembrane region" description="Helical" evidence="7">
    <location>
        <begin position="214"/>
        <end position="235"/>
    </location>
</feature>
<name>A0A9D1G060_9FIRM</name>
<dbReference type="SUPFAM" id="SSF161098">
    <property type="entry name" value="MetI-like"/>
    <property type="match status" value="1"/>
</dbReference>
<gene>
    <name evidence="9" type="ORF">IAA84_03540</name>
</gene>
<keyword evidence="3" id="KW-1003">Cell membrane</keyword>
<evidence type="ECO:0000256" key="7">
    <source>
        <dbReference type="RuleBase" id="RU363032"/>
    </source>
</evidence>
<dbReference type="CDD" id="cd06261">
    <property type="entry name" value="TM_PBP2"/>
    <property type="match status" value="1"/>
</dbReference>
<sequence>MRRVCRHVKHSWRLYVCLFPALLYITLFSYFPMYGVQIAFRNYSAAFGISHSPWVGLRHFEQFIHSIQFGILLNNTLRISVYSLIFGFPIPVLLALMLNEVKSGPFKKFVQNATYIPHFISTVVMCAMIILFTSTSNGIINNLIVRLGGEAVDFMGKSRYFRTLYIVSDLWQHTGWNSIIYLAALAGVDPQLYEAAEIDGASRLQRIWHINLPGILPTMVLLFILNCGSLLSVGYEKVYLLQNSLNIDVSEVISTYVYKVGILSVKFSYTAAIGLFNSAINFVLLLTVNAIARRLSGSGLF</sequence>
<dbReference type="InterPro" id="IPR035906">
    <property type="entry name" value="MetI-like_sf"/>
</dbReference>
<organism evidence="9 10">
    <name type="scientific">Candidatus Alectryocaccomicrobium excrementavium</name>
    <dbReference type="NCBI Taxonomy" id="2840668"/>
    <lineage>
        <taxon>Bacteria</taxon>
        <taxon>Bacillati</taxon>
        <taxon>Bacillota</taxon>
        <taxon>Clostridia</taxon>
        <taxon>Candidatus Alectryocaccomicrobium</taxon>
    </lineage>
</organism>
<feature type="transmembrane region" description="Helical" evidence="7">
    <location>
        <begin position="12"/>
        <end position="31"/>
    </location>
</feature>
<dbReference type="PANTHER" id="PTHR43227:SF11">
    <property type="entry name" value="BLL4140 PROTEIN"/>
    <property type="match status" value="1"/>
</dbReference>
<dbReference type="EMBL" id="DVJN01000069">
    <property type="protein sequence ID" value="HIS92070.1"/>
    <property type="molecule type" value="Genomic_DNA"/>
</dbReference>
<evidence type="ECO:0000313" key="10">
    <source>
        <dbReference type="Proteomes" id="UP000824140"/>
    </source>
</evidence>
<dbReference type="Proteomes" id="UP000824140">
    <property type="component" value="Unassembled WGS sequence"/>
</dbReference>
<evidence type="ECO:0000259" key="8">
    <source>
        <dbReference type="PROSITE" id="PS50928"/>
    </source>
</evidence>
<protein>
    <submittedName>
        <fullName evidence="9">Sugar ABC transporter permease</fullName>
    </submittedName>
</protein>
<feature type="transmembrane region" description="Helical" evidence="7">
    <location>
        <begin position="267"/>
        <end position="292"/>
    </location>
</feature>
<dbReference type="AlphaFoldDB" id="A0A9D1G060"/>
<feature type="transmembrane region" description="Helical" evidence="7">
    <location>
        <begin position="119"/>
        <end position="140"/>
    </location>
</feature>
<evidence type="ECO:0000256" key="2">
    <source>
        <dbReference type="ARBA" id="ARBA00022448"/>
    </source>
</evidence>
<dbReference type="Pfam" id="PF00528">
    <property type="entry name" value="BPD_transp_1"/>
    <property type="match status" value="1"/>
</dbReference>
<evidence type="ECO:0000256" key="1">
    <source>
        <dbReference type="ARBA" id="ARBA00004651"/>
    </source>
</evidence>
<dbReference type="InterPro" id="IPR050809">
    <property type="entry name" value="UgpAE/MalFG_permease"/>
</dbReference>
<comment type="caution">
    <text evidence="9">The sequence shown here is derived from an EMBL/GenBank/DDBJ whole genome shotgun (WGS) entry which is preliminary data.</text>
</comment>
<keyword evidence="4 7" id="KW-0812">Transmembrane</keyword>
<comment type="similarity">
    <text evidence="7">Belongs to the binding-protein-dependent transport system permease family.</text>
</comment>
<reference evidence="9" key="1">
    <citation type="submission" date="2020-10" db="EMBL/GenBank/DDBJ databases">
        <authorList>
            <person name="Gilroy R."/>
        </authorList>
    </citation>
    <scope>NUCLEOTIDE SEQUENCE</scope>
    <source>
        <strain evidence="9">13766</strain>
    </source>
</reference>
<evidence type="ECO:0000256" key="5">
    <source>
        <dbReference type="ARBA" id="ARBA00022989"/>
    </source>
</evidence>
<comment type="subcellular location">
    <subcellularLocation>
        <location evidence="1 7">Cell membrane</location>
        <topology evidence="1 7">Multi-pass membrane protein</topology>
    </subcellularLocation>
</comment>
<keyword evidence="6 7" id="KW-0472">Membrane</keyword>
<evidence type="ECO:0000256" key="3">
    <source>
        <dbReference type="ARBA" id="ARBA00022475"/>
    </source>
</evidence>
<feature type="domain" description="ABC transmembrane type-1" evidence="8">
    <location>
        <begin position="73"/>
        <end position="288"/>
    </location>
</feature>
<accession>A0A9D1G060</accession>
<dbReference type="PROSITE" id="PS50928">
    <property type="entry name" value="ABC_TM1"/>
    <property type="match status" value="1"/>
</dbReference>
<dbReference type="GO" id="GO:0005886">
    <property type="term" value="C:plasma membrane"/>
    <property type="evidence" value="ECO:0007669"/>
    <property type="project" value="UniProtKB-SubCell"/>
</dbReference>
<keyword evidence="2 7" id="KW-0813">Transport</keyword>
<dbReference type="PANTHER" id="PTHR43227">
    <property type="entry name" value="BLL4140 PROTEIN"/>
    <property type="match status" value="1"/>
</dbReference>
<dbReference type="GO" id="GO:0055085">
    <property type="term" value="P:transmembrane transport"/>
    <property type="evidence" value="ECO:0007669"/>
    <property type="project" value="InterPro"/>
</dbReference>